<evidence type="ECO:0000313" key="2">
    <source>
        <dbReference type="Proteomes" id="UP000292235"/>
    </source>
</evidence>
<reference evidence="1 2" key="1">
    <citation type="submission" date="2019-02" db="EMBL/GenBank/DDBJ databases">
        <authorList>
            <person name="Khodamoradi S."/>
            <person name="Hahnke R.L."/>
            <person name="Kaempfer P."/>
            <person name="Schumann P."/>
            <person name="Rohde M."/>
            <person name="Steinert M."/>
            <person name="Luzhetskyy A."/>
            <person name="Wink J."/>
            <person name="Ruckert C."/>
        </authorList>
    </citation>
    <scope>NUCLEOTIDE SEQUENCE [LARGE SCALE GENOMIC DNA]</scope>
    <source>
        <strain evidence="1 2">M2</strain>
    </source>
</reference>
<keyword evidence="2" id="KW-1185">Reference proteome</keyword>
<organism evidence="1 2">
    <name type="scientific">Streptomonospora litoralis</name>
    <dbReference type="NCBI Taxonomy" id="2498135"/>
    <lineage>
        <taxon>Bacteria</taxon>
        <taxon>Bacillati</taxon>
        <taxon>Actinomycetota</taxon>
        <taxon>Actinomycetes</taxon>
        <taxon>Streptosporangiales</taxon>
        <taxon>Nocardiopsidaceae</taxon>
        <taxon>Streptomonospora</taxon>
    </lineage>
</organism>
<evidence type="ECO:0008006" key="3">
    <source>
        <dbReference type="Google" id="ProtNLM"/>
    </source>
</evidence>
<protein>
    <recommendedName>
        <fullName evidence="3">PIN domain-containing protein</fullName>
    </recommendedName>
</protein>
<gene>
    <name evidence="1" type="ORF">EKD16_20190</name>
</gene>
<sequence length="162" mass="17773">MTERIAVYDTGMLIAIASRKATAVQIHREIRDRASHRPIVPGLALIQAWRPEPGLAHTLSTLLKDCTVPHARSSSPPFRRTDAGRHDCIACSTAPDVRDLRRIGAALGTADFPSKKRPDAVDASVAWIAMKHRESLLLTSDPRDMTAYLAALHDHDTRVVAV</sequence>
<name>A0A4P6Q8I2_9ACTN</name>
<proteinExistence type="predicted"/>
<dbReference type="AlphaFoldDB" id="A0A4P6Q8I2"/>
<evidence type="ECO:0000313" key="1">
    <source>
        <dbReference type="EMBL" id="QBI55801.1"/>
    </source>
</evidence>
<dbReference type="KEGG" id="strr:EKD16_20190"/>
<dbReference type="Proteomes" id="UP000292235">
    <property type="component" value="Chromosome"/>
</dbReference>
<dbReference type="RefSeq" id="WP_207391357.1">
    <property type="nucleotide sequence ID" value="NZ_CP036455.1"/>
</dbReference>
<accession>A0A4P6Q8I2</accession>
<dbReference type="EMBL" id="CP036455">
    <property type="protein sequence ID" value="QBI55801.1"/>
    <property type="molecule type" value="Genomic_DNA"/>
</dbReference>